<gene>
    <name evidence="1" type="ORF">rsib_orf423</name>
</gene>
<evidence type="ECO:0000313" key="1">
    <source>
        <dbReference type="EMBL" id="EAA25662.1"/>
    </source>
</evidence>
<dbReference type="GeneID" id="95362574"/>
<organism evidence="1 2">
    <name type="scientific">Rickettsia sibirica (strain ATCC VR-151 / 246)</name>
    <dbReference type="NCBI Taxonomy" id="272951"/>
    <lineage>
        <taxon>Bacteria</taxon>
        <taxon>Pseudomonadati</taxon>
        <taxon>Pseudomonadota</taxon>
        <taxon>Alphaproteobacteria</taxon>
        <taxon>Rickettsiales</taxon>
        <taxon>Rickettsiaceae</taxon>
        <taxon>Rickettsieae</taxon>
        <taxon>Rickettsia</taxon>
        <taxon>spotted fever group</taxon>
        <taxon>Rickettsia sibirica subgroup</taxon>
    </lineage>
</organism>
<dbReference type="Proteomes" id="UP000004455">
    <property type="component" value="Unassembled WGS sequence"/>
</dbReference>
<dbReference type="HOGENOM" id="CLU_2809690_0_0_5"/>
<dbReference type="AlphaFoldDB" id="Q7PB22"/>
<accession>Q7PB22</accession>
<sequence length="67" mass="8041">MIIDDIIRNKFHEILSSKDIEENMGFNNIYKIKRYEFFRESCVKEFKALIEDPNTEVYTLEGEAKSF</sequence>
<dbReference type="EMBL" id="AABW01000001">
    <property type="protein sequence ID" value="EAA25662.1"/>
    <property type="molecule type" value="Genomic_DNA"/>
</dbReference>
<proteinExistence type="predicted"/>
<protein>
    <submittedName>
        <fullName evidence="1">Uncharacterized protein</fullName>
    </submittedName>
</protein>
<comment type="caution">
    <text evidence="1">The sequence shown here is derived from an EMBL/GenBank/DDBJ whole genome shotgun (WGS) entry which is preliminary data.</text>
</comment>
<reference evidence="1" key="1">
    <citation type="submission" date="2003-02" db="EMBL/GenBank/DDBJ databases">
        <authorList>
            <person name="Malek J.A."/>
            <person name="Eremeeva M.E."/>
            <person name="Dasch G.A."/>
        </authorList>
    </citation>
    <scope>NUCLEOTIDE SEQUENCE [LARGE SCALE GENOMIC DNA]</scope>
    <source>
        <strain evidence="1">246</strain>
    </source>
</reference>
<name>Q7PB22_RICS2</name>
<evidence type="ECO:0000313" key="2">
    <source>
        <dbReference type="Proteomes" id="UP000004455"/>
    </source>
</evidence>
<dbReference type="RefSeq" id="WP_004996444.1">
    <property type="nucleotide sequence ID" value="NZ_AABW01000001.1"/>
</dbReference>
<keyword evidence="2" id="KW-1185">Reference proteome</keyword>